<sequence>MLNEDCKTRLVEDVEEEEGRIRTGTLWTGITHAITAVIGSGILALPWSVAQMGWIFSPFCLVIFAYITYYASVLLSDCYRSPDSVYGHRNTTYTRVVRSWLGPRDVLVCGIVQYITLWGTLIGYTVTTNLSMMSLESTNCTKNLESCTPRGSKYIVIFGLIQMVLSQIPSLQKVTSISVTAAVMSFTYSIVGLYFCVVKFVSQSGDVRGSMFGPKIDDLHGLTTTTTTFHSFQALGNIAFAFTYAILLIENKTMKKASRYGIGITTVFYMFIGCIGYAAFGNDVPGNILTGFKNPFWLVDIANIAVVIHMVGAYQVFGQLLFAKHDNWAKSMWPESRFVHNMCTVRVPFVSIEFAPCSLALRAGFVALTTMIAIGIPFFNAILGLMGSITFWPITVYYPVAMYMVRANITWGQPKWLALQSLSILAFLVTVFSAVGSFADVIHQLRLLD</sequence>
<keyword evidence="4" id="KW-0029">Amino-acid transport</keyword>
<dbReference type="OrthoDB" id="40134at2759"/>
<feature type="transmembrane region" description="Helical" evidence="7">
    <location>
        <begin position="385"/>
        <end position="405"/>
    </location>
</feature>
<feature type="transmembrane region" description="Helical" evidence="7">
    <location>
        <begin position="261"/>
        <end position="281"/>
    </location>
</feature>
<evidence type="ECO:0000313" key="10">
    <source>
        <dbReference type="Proteomes" id="UP000036987"/>
    </source>
</evidence>
<dbReference type="OMA" id="RHVTMFK"/>
<keyword evidence="6 7" id="KW-0472">Membrane</keyword>
<feature type="transmembrane region" description="Helical" evidence="7">
    <location>
        <begin position="178"/>
        <end position="201"/>
    </location>
</feature>
<keyword evidence="2" id="KW-0813">Transport</keyword>
<evidence type="ECO:0000256" key="1">
    <source>
        <dbReference type="ARBA" id="ARBA00004370"/>
    </source>
</evidence>
<comment type="subcellular location">
    <subcellularLocation>
        <location evidence="1">Membrane</location>
    </subcellularLocation>
</comment>
<organism evidence="9 10">
    <name type="scientific">Zostera marina</name>
    <name type="common">Eelgrass</name>
    <dbReference type="NCBI Taxonomy" id="29655"/>
    <lineage>
        <taxon>Eukaryota</taxon>
        <taxon>Viridiplantae</taxon>
        <taxon>Streptophyta</taxon>
        <taxon>Embryophyta</taxon>
        <taxon>Tracheophyta</taxon>
        <taxon>Spermatophyta</taxon>
        <taxon>Magnoliopsida</taxon>
        <taxon>Liliopsida</taxon>
        <taxon>Zosteraceae</taxon>
        <taxon>Zostera</taxon>
    </lineage>
</organism>
<protein>
    <submittedName>
        <fullName evidence="9">Amino acid permease I, putative, expressed</fullName>
    </submittedName>
</protein>
<evidence type="ECO:0000256" key="4">
    <source>
        <dbReference type="ARBA" id="ARBA00022970"/>
    </source>
</evidence>
<evidence type="ECO:0000256" key="2">
    <source>
        <dbReference type="ARBA" id="ARBA00022448"/>
    </source>
</evidence>
<name>A0A0K9PUF9_ZOSMR</name>
<feature type="domain" description="Amino acid transporter transmembrane" evidence="8">
    <location>
        <begin position="23"/>
        <end position="442"/>
    </location>
</feature>
<dbReference type="GO" id="GO:0015171">
    <property type="term" value="F:amino acid transmembrane transporter activity"/>
    <property type="evidence" value="ECO:0000318"/>
    <property type="project" value="GO_Central"/>
</dbReference>
<keyword evidence="3 7" id="KW-0812">Transmembrane</keyword>
<evidence type="ECO:0000259" key="8">
    <source>
        <dbReference type="Pfam" id="PF01490"/>
    </source>
</evidence>
<dbReference type="InterPro" id="IPR013057">
    <property type="entry name" value="AA_transpt_TM"/>
</dbReference>
<evidence type="ECO:0000256" key="5">
    <source>
        <dbReference type="ARBA" id="ARBA00022989"/>
    </source>
</evidence>
<evidence type="ECO:0000256" key="6">
    <source>
        <dbReference type="ARBA" id="ARBA00023136"/>
    </source>
</evidence>
<evidence type="ECO:0000313" key="9">
    <source>
        <dbReference type="EMBL" id="KMZ72589.1"/>
    </source>
</evidence>
<keyword evidence="5 7" id="KW-1133">Transmembrane helix</keyword>
<feature type="transmembrane region" description="Helical" evidence="7">
    <location>
        <begin position="229"/>
        <end position="249"/>
    </location>
</feature>
<dbReference type="GO" id="GO:0003333">
    <property type="term" value="P:amino acid transmembrane transport"/>
    <property type="evidence" value="ECO:0000318"/>
    <property type="project" value="GO_Central"/>
</dbReference>
<feature type="transmembrane region" description="Helical" evidence="7">
    <location>
        <begin position="55"/>
        <end position="75"/>
    </location>
</feature>
<dbReference type="GO" id="GO:0016020">
    <property type="term" value="C:membrane"/>
    <property type="evidence" value="ECO:0000318"/>
    <property type="project" value="GO_Central"/>
</dbReference>
<dbReference type="STRING" id="29655.A0A0K9PUF9"/>
<evidence type="ECO:0000256" key="3">
    <source>
        <dbReference type="ARBA" id="ARBA00022692"/>
    </source>
</evidence>
<evidence type="ECO:0000256" key="7">
    <source>
        <dbReference type="SAM" id="Phobius"/>
    </source>
</evidence>
<dbReference type="Pfam" id="PF01490">
    <property type="entry name" value="Aa_trans"/>
    <property type="match status" value="1"/>
</dbReference>
<accession>A0A0K9PUF9</accession>
<feature type="transmembrane region" description="Helical" evidence="7">
    <location>
        <begin position="106"/>
        <end position="126"/>
    </location>
</feature>
<proteinExistence type="predicted"/>
<feature type="transmembrane region" description="Helical" evidence="7">
    <location>
        <begin position="417"/>
        <end position="439"/>
    </location>
</feature>
<comment type="caution">
    <text evidence="9">The sequence shown here is derived from an EMBL/GenBank/DDBJ whole genome shotgun (WGS) entry which is preliminary data.</text>
</comment>
<feature type="transmembrane region" description="Helical" evidence="7">
    <location>
        <begin position="26"/>
        <end position="49"/>
    </location>
</feature>
<dbReference type="Proteomes" id="UP000036987">
    <property type="component" value="Unassembled WGS sequence"/>
</dbReference>
<dbReference type="AlphaFoldDB" id="A0A0K9PUF9"/>
<reference evidence="10" key="1">
    <citation type="journal article" date="2016" name="Nature">
        <title>The genome of the seagrass Zostera marina reveals angiosperm adaptation to the sea.</title>
        <authorList>
            <person name="Olsen J.L."/>
            <person name="Rouze P."/>
            <person name="Verhelst B."/>
            <person name="Lin Y.-C."/>
            <person name="Bayer T."/>
            <person name="Collen J."/>
            <person name="Dattolo E."/>
            <person name="De Paoli E."/>
            <person name="Dittami S."/>
            <person name="Maumus F."/>
            <person name="Michel G."/>
            <person name="Kersting A."/>
            <person name="Lauritano C."/>
            <person name="Lohaus R."/>
            <person name="Toepel M."/>
            <person name="Tonon T."/>
            <person name="Vanneste K."/>
            <person name="Amirebrahimi M."/>
            <person name="Brakel J."/>
            <person name="Bostroem C."/>
            <person name="Chovatia M."/>
            <person name="Grimwood J."/>
            <person name="Jenkins J.W."/>
            <person name="Jueterbock A."/>
            <person name="Mraz A."/>
            <person name="Stam W.T."/>
            <person name="Tice H."/>
            <person name="Bornberg-Bauer E."/>
            <person name="Green P.J."/>
            <person name="Pearson G.A."/>
            <person name="Procaccini G."/>
            <person name="Duarte C.M."/>
            <person name="Schmutz J."/>
            <person name="Reusch T.B.H."/>
            <person name="Van de Peer Y."/>
        </authorList>
    </citation>
    <scope>NUCLEOTIDE SEQUENCE [LARGE SCALE GENOMIC DNA]</scope>
    <source>
        <strain evidence="10">cv. Finnish</strain>
    </source>
</reference>
<feature type="transmembrane region" description="Helical" evidence="7">
    <location>
        <begin position="154"/>
        <end position="171"/>
    </location>
</feature>
<feature type="transmembrane region" description="Helical" evidence="7">
    <location>
        <begin position="301"/>
        <end position="322"/>
    </location>
</feature>
<dbReference type="EMBL" id="LFYR01000624">
    <property type="protein sequence ID" value="KMZ72589.1"/>
    <property type="molecule type" value="Genomic_DNA"/>
</dbReference>
<dbReference type="PANTHER" id="PTHR48017">
    <property type="entry name" value="OS05G0424000 PROTEIN-RELATED"/>
    <property type="match status" value="1"/>
</dbReference>
<keyword evidence="10" id="KW-1185">Reference proteome</keyword>
<gene>
    <name evidence="9" type="ORF">ZOSMA_161G00380</name>
</gene>